<organism evidence="2 3">
    <name type="scientific">Polarella glacialis</name>
    <name type="common">Dinoflagellate</name>
    <dbReference type="NCBI Taxonomy" id="89957"/>
    <lineage>
        <taxon>Eukaryota</taxon>
        <taxon>Sar</taxon>
        <taxon>Alveolata</taxon>
        <taxon>Dinophyceae</taxon>
        <taxon>Suessiales</taxon>
        <taxon>Suessiaceae</taxon>
        <taxon>Polarella</taxon>
    </lineage>
</organism>
<evidence type="ECO:0000256" key="1">
    <source>
        <dbReference type="SAM" id="MobiDB-lite"/>
    </source>
</evidence>
<gene>
    <name evidence="2" type="ORF">PGLA1383_LOCUS40163</name>
</gene>
<name>A0A813GJC8_POLGL</name>
<dbReference type="Proteomes" id="UP000654075">
    <property type="component" value="Unassembled WGS sequence"/>
</dbReference>
<evidence type="ECO:0000313" key="3">
    <source>
        <dbReference type="Proteomes" id="UP000654075"/>
    </source>
</evidence>
<feature type="non-terminal residue" evidence="2">
    <location>
        <position position="88"/>
    </location>
</feature>
<dbReference type="AlphaFoldDB" id="A0A813GJC8"/>
<feature type="compositionally biased region" description="Low complexity" evidence="1">
    <location>
        <begin position="1"/>
        <end position="15"/>
    </location>
</feature>
<feature type="region of interest" description="Disordered" evidence="1">
    <location>
        <begin position="1"/>
        <end position="38"/>
    </location>
</feature>
<dbReference type="EMBL" id="CAJNNV010028050">
    <property type="protein sequence ID" value="CAE8622771.1"/>
    <property type="molecule type" value="Genomic_DNA"/>
</dbReference>
<sequence>MGCGASAAGRKGSAGPHDPAEPVPAGRPKATAESSGGDLRELLQGLGLEAALPQLLSLGVVSPSDVVELLVEDLEGVGLTRVQIRQLQ</sequence>
<proteinExistence type="predicted"/>
<protein>
    <submittedName>
        <fullName evidence="2">Uncharacterized protein</fullName>
    </submittedName>
</protein>
<reference evidence="2" key="1">
    <citation type="submission" date="2021-02" db="EMBL/GenBank/DDBJ databases">
        <authorList>
            <person name="Dougan E. K."/>
            <person name="Rhodes N."/>
            <person name="Thang M."/>
            <person name="Chan C."/>
        </authorList>
    </citation>
    <scope>NUCLEOTIDE SEQUENCE</scope>
</reference>
<keyword evidence="3" id="KW-1185">Reference proteome</keyword>
<comment type="caution">
    <text evidence="2">The sequence shown here is derived from an EMBL/GenBank/DDBJ whole genome shotgun (WGS) entry which is preliminary data.</text>
</comment>
<accession>A0A813GJC8</accession>
<evidence type="ECO:0000313" key="2">
    <source>
        <dbReference type="EMBL" id="CAE8622771.1"/>
    </source>
</evidence>